<protein>
    <recommendedName>
        <fullName evidence="1">Nuclear receptor-interacting protein 1 repression domain-containing protein</fullName>
    </recommendedName>
</protein>
<dbReference type="PANTHER" id="PTHR15088:SF0">
    <property type="entry name" value="NUCLEAR RECEPTOR-INTERACTING PROTEIN 1"/>
    <property type="match status" value="1"/>
</dbReference>
<accession>A0A0E9VE69</accession>
<sequence length="61" mass="6379">MPSTAQPATSDSCAARLKAVANLVKIRSSPTPSPKPSVACSQLALLLSSEAHLQQYSESRP</sequence>
<dbReference type="GO" id="GO:0006357">
    <property type="term" value="P:regulation of transcription by RNA polymerase II"/>
    <property type="evidence" value="ECO:0007669"/>
    <property type="project" value="InterPro"/>
</dbReference>
<reference evidence="2" key="1">
    <citation type="submission" date="2014-11" db="EMBL/GenBank/DDBJ databases">
        <authorList>
            <person name="Amaro Gonzalez C."/>
        </authorList>
    </citation>
    <scope>NUCLEOTIDE SEQUENCE</scope>
</reference>
<dbReference type="AlphaFoldDB" id="A0A0E9VE69"/>
<dbReference type="GO" id="GO:0005102">
    <property type="term" value="F:signaling receptor binding"/>
    <property type="evidence" value="ECO:0007669"/>
    <property type="project" value="InterPro"/>
</dbReference>
<dbReference type="PANTHER" id="PTHR15088">
    <property type="entry name" value="NUCLEAR FACTOR RIP140"/>
    <property type="match status" value="1"/>
</dbReference>
<name>A0A0E9VE69_ANGAN</name>
<dbReference type="GO" id="GO:0003712">
    <property type="term" value="F:transcription coregulator activity"/>
    <property type="evidence" value="ECO:0007669"/>
    <property type="project" value="InterPro"/>
</dbReference>
<evidence type="ECO:0000313" key="2">
    <source>
        <dbReference type="EMBL" id="JAH75508.1"/>
    </source>
</evidence>
<dbReference type="InterPro" id="IPR031405">
    <property type="entry name" value="NRIP1_RD1"/>
</dbReference>
<dbReference type="InterPro" id="IPR026649">
    <property type="entry name" value="NRIP1"/>
</dbReference>
<dbReference type="EMBL" id="GBXM01033069">
    <property type="protein sequence ID" value="JAH75508.1"/>
    <property type="molecule type" value="Transcribed_RNA"/>
</dbReference>
<dbReference type="GO" id="GO:0005634">
    <property type="term" value="C:nucleus"/>
    <property type="evidence" value="ECO:0007669"/>
    <property type="project" value="InterPro"/>
</dbReference>
<proteinExistence type="predicted"/>
<dbReference type="Pfam" id="PF15687">
    <property type="entry name" value="NRIP1_repr_1"/>
    <property type="match status" value="1"/>
</dbReference>
<evidence type="ECO:0000259" key="1">
    <source>
        <dbReference type="Pfam" id="PF15687"/>
    </source>
</evidence>
<reference evidence="2" key="2">
    <citation type="journal article" date="2015" name="Fish Shellfish Immunol.">
        <title>Early steps in the European eel (Anguilla anguilla)-Vibrio vulnificus interaction in the gills: Role of the RtxA13 toxin.</title>
        <authorList>
            <person name="Callol A."/>
            <person name="Pajuelo D."/>
            <person name="Ebbesson L."/>
            <person name="Teles M."/>
            <person name="MacKenzie S."/>
            <person name="Amaro C."/>
        </authorList>
    </citation>
    <scope>NUCLEOTIDE SEQUENCE</scope>
</reference>
<feature type="domain" description="Nuclear receptor-interacting protein 1 repression" evidence="1">
    <location>
        <begin position="4"/>
        <end position="58"/>
    </location>
</feature>
<organism evidence="2">
    <name type="scientific">Anguilla anguilla</name>
    <name type="common">European freshwater eel</name>
    <name type="synonym">Muraena anguilla</name>
    <dbReference type="NCBI Taxonomy" id="7936"/>
    <lineage>
        <taxon>Eukaryota</taxon>
        <taxon>Metazoa</taxon>
        <taxon>Chordata</taxon>
        <taxon>Craniata</taxon>
        <taxon>Vertebrata</taxon>
        <taxon>Euteleostomi</taxon>
        <taxon>Actinopterygii</taxon>
        <taxon>Neopterygii</taxon>
        <taxon>Teleostei</taxon>
        <taxon>Anguilliformes</taxon>
        <taxon>Anguillidae</taxon>
        <taxon>Anguilla</taxon>
    </lineage>
</organism>